<name>A0AAV4NGC2_CAEEX</name>
<keyword evidence="2" id="KW-1185">Reference proteome</keyword>
<dbReference type="Proteomes" id="UP001054945">
    <property type="component" value="Unassembled WGS sequence"/>
</dbReference>
<dbReference type="AlphaFoldDB" id="A0AAV4NGC2"/>
<evidence type="ECO:0000313" key="2">
    <source>
        <dbReference type="Proteomes" id="UP001054945"/>
    </source>
</evidence>
<evidence type="ECO:0000313" key="1">
    <source>
        <dbReference type="EMBL" id="GIX83543.1"/>
    </source>
</evidence>
<comment type="caution">
    <text evidence="1">The sequence shown here is derived from an EMBL/GenBank/DDBJ whole genome shotgun (WGS) entry which is preliminary data.</text>
</comment>
<reference evidence="1 2" key="1">
    <citation type="submission" date="2021-06" db="EMBL/GenBank/DDBJ databases">
        <title>Caerostris extrusa draft genome.</title>
        <authorList>
            <person name="Kono N."/>
            <person name="Arakawa K."/>
        </authorList>
    </citation>
    <scope>NUCLEOTIDE SEQUENCE [LARGE SCALE GENOMIC DNA]</scope>
</reference>
<gene>
    <name evidence="1" type="ORF">CEXT_326451</name>
</gene>
<dbReference type="EMBL" id="BPLR01020876">
    <property type="protein sequence ID" value="GIX83543.1"/>
    <property type="molecule type" value="Genomic_DNA"/>
</dbReference>
<organism evidence="1 2">
    <name type="scientific">Caerostris extrusa</name>
    <name type="common">Bark spider</name>
    <name type="synonym">Caerostris bankana</name>
    <dbReference type="NCBI Taxonomy" id="172846"/>
    <lineage>
        <taxon>Eukaryota</taxon>
        <taxon>Metazoa</taxon>
        <taxon>Ecdysozoa</taxon>
        <taxon>Arthropoda</taxon>
        <taxon>Chelicerata</taxon>
        <taxon>Arachnida</taxon>
        <taxon>Araneae</taxon>
        <taxon>Araneomorphae</taxon>
        <taxon>Entelegynae</taxon>
        <taxon>Araneoidea</taxon>
        <taxon>Araneidae</taxon>
        <taxon>Caerostris</taxon>
    </lineage>
</organism>
<sequence length="115" mass="12708">MFSSTPPICLRSALIFPKLPTYKTLSAGDPRHSRKTVLAKTALLLEILILSQENGANPLLFLLRSECEKMYCAYGALCLVDKELNRLTVDARRHVRMSSLLSAEVTESLTPVTAS</sequence>
<accession>A0AAV4NGC2</accession>
<protein>
    <submittedName>
        <fullName evidence="1">Uncharacterized protein</fullName>
    </submittedName>
</protein>
<proteinExistence type="predicted"/>